<dbReference type="AlphaFoldDB" id="A0A397VL10"/>
<gene>
    <name evidence="2" type="ORF">C2G38_2180755</name>
</gene>
<protein>
    <submittedName>
        <fullName evidence="2">Uncharacterized protein</fullName>
    </submittedName>
</protein>
<keyword evidence="1" id="KW-0812">Transmembrane</keyword>
<accession>A0A397VL10</accession>
<dbReference type="SUPFAM" id="SSF82171">
    <property type="entry name" value="DPP6 N-terminal domain-like"/>
    <property type="match status" value="1"/>
</dbReference>
<feature type="transmembrane region" description="Helical" evidence="1">
    <location>
        <begin position="560"/>
        <end position="579"/>
    </location>
</feature>
<dbReference type="OrthoDB" id="2352140at2759"/>
<keyword evidence="3" id="KW-1185">Reference proteome</keyword>
<feature type="non-terminal residue" evidence="2">
    <location>
        <position position="634"/>
    </location>
</feature>
<dbReference type="STRING" id="44941.A0A397VL10"/>
<reference evidence="2 3" key="1">
    <citation type="submission" date="2018-06" db="EMBL/GenBank/DDBJ databases">
        <title>Comparative genomics reveals the genomic features of Rhizophagus irregularis, R. cerebriforme, R. diaphanum and Gigaspora rosea, and their symbiotic lifestyle signature.</title>
        <authorList>
            <person name="Morin E."/>
            <person name="San Clemente H."/>
            <person name="Chen E.C.H."/>
            <person name="De La Providencia I."/>
            <person name="Hainaut M."/>
            <person name="Kuo A."/>
            <person name="Kohler A."/>
            <person name="Murat C."/>
            <person name="Tang N."/>
            <person name="Roy S."/>
            <person name="Loubradou J."/>
            <person name="Henrissat B."/>
            <person name="Grigoriev I.V."/>
            <person name="Corradi N."/>
            <person name="Roux C."/>
            <person name="Martin F.M."/>
        </authorList>
    </citation>
    <scope>NUCLEOTIDE SEQUENCE [LARGE SCALE GENOMIC DNA]</scope>
    <source>
        <strain evidence="2 3">DAOM 194757</strain>
    </source>
</reference>
<sequence>MNSSEHEELIVEDHTPHRGKKIKQSYKNYFAIIDITNKSRKILNAQGLKDNKLDKDMDDIAFLENGDLAIAKTQPVFRAYIFSNIELEKNYEYKCKINKNGTLLMHFFTPNVITQWDLITLKFEMQFILNLNLREVDQLEMNSDNTLLAIGSYTKSMSLAVYVYSTKSGTEIANKTFSNEYDEFFDFHKFCFIGSREKERLLISIRNRETNDYIIYILNPLTYTLDKPPDTNVLHDILSQNYEVISDYIIKIDNNNLSIKRLSQNEIRKIIYKLKSAIYLDVPKEYAGDAYTWIVTNEYYERKKRNNIFLKAQIKSNLKETHETSFDSYDSADGYLLEIKVLENDDIIFVSSSGIRIFSKNNEFALKLYGNEIIQQLVQLYKIDDINTQITAVLIELEKYAGNLRVTEKFLLKTNLLFYEGNYINNSSLLPHLQYYGAYFHSYISYTSYFDYLLFWIYENWIFLEKYYPKTVYDYIKYIHLLYLSHFYPQTSKAILLLYLIIINFRQFIHKPIHYIISPWNWSDLAAILFPTIISIKWLNNKAPSIEVIALANLFLEIRFILYFHIIVLAFSHSLHLLLRPTSKYSYNQPSYTNDINNPWNLVPTYQSILPNGTIEGKSFIETPDKNTNMFANF</sequence>
<proteinExistence type="predicted"/>
<comment type="caution">
    <text evidence="2">The sequence shown here is derived from an EMBL/GenBank/DDBJ whole genome shotgun (WGS) entry which is preliminary data.</text>
</comment>
<name>A0A397VL10_9GLOM</name>
<evidence type="ECO:0000313" key="2">
    <source>
        <dbReference type="EMBL" id="RIB19866.1"/>
    </source>
</evidence>
<keyword evidence="1" id="KW-1133">Transmembrane helix</keyword>
<organism evidence="2 3">
    <name type="scientific">Gigaspora rosea</name>
    <dbReference type="NCBI Taxonomy" id="44941"/>
    <lineage>
        <taxon>Eukaryota</taxon>
        <taxon>Fungi</taxon>
        <taxon>Fungi incertae sedis</taxon>
        <taxon>Mucoromycota</taxon>
        <taxon>Glomeromycotina</taxon>
        <taxon>Glomeromycetes</taxon>
        <taxon>Diversisporales</taxon>
        <taxon>Gigasporaceae</taxon>
        <taxon>Gigaspora</taxon>
    </lineage>
</organism>
<evidence type="ECO:0000313" key="3">
    <source>
        <dbReference type="Proteomes" id="UP000266673"/>
    </source>
</evidence>
<dbReference type="Proteomes" id="UP000266673">
    <property type="component" value="Unassembled WGS sequence"/>
</dbReference>
<evidence type="ECO:0000256" key="1">
    <source>
        <dbReference type="SAM" id="Phobius"/>
    </source>
</evidence>
<dbReference type="EMBL" id="QKWP01000449">
    <property type="protein sequence ID" value="RIB19866.1"/>
    <property type="molecule type" value="Genomic_DNA"/>
</dbReference>
<keyword evidence="1" id="KW-0472">Membrane</keyword>